<proteinExistence type="predicted"/>
<dbReference type="RefSeq" id="WP_094784407.1">
    <property type="nucleotide sequence ID" value="NZ_BEDT01000002.1"/>
</dbReference>
<dbReference type="Proteomes" id="UP000218689">
    <property type="component" value="Unassembled WGS sequence"/>
</dbReference>
<evidence type="ECO:0000313" key="2">
    <source>
        <dbReference type="Proteomes" id="UP000218689"/>
    </source>
</evidence>
<name>A0A224XB31_9LACT</name>
<dbReference type="Pfam" id="PF14253">
    <property type="entry name" value="AbiH"/>
    <property type="match status" value="1"/>
</dbReference>
<protein>
    <recommendedName>
        <fullName evidence="3">Bacteriophage abortive infection AbiH</fullName>
    </recommendedName>
</protein>
<gene>
    <name evidence="1" type="ORF">RsY01_954</name>
</gene>
<keyword evidence="2" id="KW-1185">Reference proteome</keyword>
<dbReference type="AlphaFoldDB" id="A0A224XB31"/>
<dbReference type="OrthoDB" id="9810135at2"/>
<evidence type="ECO:0008006" key="3">
    <source>
        <dbReference type="Google" id="ProtNLM"/>
    </source>
</evidence>
<organism evidence="1 2">
    <name type="scientific">Pseudolactococcus reticulitermitis</name>
    <dbReference type="NCBI Taxonomy" id="2025039"/>
    <lineage>
        <taxon>Bacteria</taxon>
        <taxon>Bacillati</taxon>
        <taxon>Bacillota</taxon>
        <taxon>Bacilli</taxon>
        <taxon>Lactobacillales</taxon>
        <taxon>Streptococcaceae</taxon>
        <taxon>Pseudolactococcus</taxon>
    </lineage>
</organism>
<accession>A0A224XB31</accession>
<comment type="caution">
    <text evidence="1">The sequence shown here is derived from an EMBL/GenBank/DDBJ whole genome shotgun (WGS) entry which is preliminary data.</text>
</comment>
<evidence type="ECO:0000313" key="1">
    <source>
        <dbReference type="EMBL" id="GAX47354.1"/>
    </source>
</evidence>
<reference evidence="2" key="1">
    <citation type="submission" date="2017-08" db="EMBL/GenBank/DDBJ databases">
        <title>Draft genome sequence of Lactococcus sp. strain Rs-Y01, isolated from the gut of the lower termite Reticulitermes speratus.</title>
        <authorList>
            <person name="Ohkuma M."/>
            <person name="Yuki M."/>
        </authorList>
    </citation>
    <scope>NUCLEOTIDE SEQUENCE [LARGE SCALE GENOMIC DNA]</scope>
    <source>
        <strain evidence="2">Rs-Y01</strain>
    </source>
</reference>
<sequence>MAEQLIILGNGFDLRCGLKSSYKDFYVSRYDSQEYNDKIKYLKDNDVEKFNKIDFVLTIWDIILCEIEDVKEAYWKDIEQVIKEYVLSEEIESEVPNFYASLDVDSQKQIKNKQDNINDFIKKYGHKLSMEKVKPMGNEKAHYDTRAGAVVLDSNARGGDEESQTRLSNLMFGEEFNSKNFYDFLMLKLKVFENEFKNYLRKEIENNEEYNNQSTNILKEIITYDTAVEPFETKIISFNYTEPFTAFPFPDKKYYCLMEDPKIEISKIQNVHGTLKHGIVFGIDRNIENESLPDNAIPFTKTYRSLSIRQPDFRIPLFGINTKIIKFYGHSLGGMDYTYFKIIFDSVNLVKGDVQLIFFFSIYDKDKISEIREENYKRIDNLIRRYEDETMGKESDVLLHKLRLEGRLLLLEEGFYWNTKEEK</sequence>
<dbReference type="EMBL" id="BEDT01000002">
    <property type="protein sequence ID" value="GAX47354.1"/>
    <property type="molecule type" value="Genomic_DNA"/>
</dbReference>
<dbReference type="InterPro" id="IPR025935">
    <property type="entry name" value="AbiH"/>
</dbReference>